<organism evidence="1 2">
    <name type="scientific">Brassica carinata</name>
    <name type="common">Ethiopian mustard</name>
    <name type="synonym">Abyssinian cabbage</name>
    <dbReference type="NCBI Taxonomy" id="52824"/>
    <lineage>
        <taxon>Eukaryota</taxon>
        <taxon>Viridiplantae</taxon>
        <taxon>Streptophyta</taxon>
        <taxon>Embryophyta</taxon>
        <taxon>Tracheophyta</taxon>
        <taxon>Spermatophyta</taxon>
        <taxon>Magnoliopsida</taxon>
        <taxon>eudicotyledons</taxon>
        <taxon>Gunneridae</taxon>
        <taxon>Pentapetalae</taxon>
        <taxon>rosids</taxon>
        <taxon>malvids</taxon>
        <taxon>Brassicales</taxon>
        <taxon>Brassicaceae</taxon>
        <taxon>Brassiceae</taxon>
        <taxon>Brassica</taxon>
    </lineage>
</organism>
<keyword evidence="2" id="KW-1185">Reference proteome</keyword>
<gene>
    <name evidence="1" type="ORF">Bca52824_046300</name>
</gene>
<sequence length="285" mass="33049">MNHPTSLLSRIYRAKYFRKSTFLEAKAFPSSSYAWRSIVQTQPLINKGAKWVIGNGLSVRVWKDNWLQGDCAFPPIGPRAEIYPMMTVKDLFLSGTRMWDIAKIRRLVRAEDVPRILQIRPSETGQQDILCWRLGTSGTYTVKTGYQLQRTMDLEAQTTQLSSHSQDRSYCFPFFLGWRIWKARNKLVFENKRDHITQIVNAAVMDSKIWKEALTQNKETEQTDIEAVATKCNFSFRHAPRNLLDVVDKLVKDARIGNKPYVITWLNSSAILCKCIIFLRLFHIL</sequence>
<dbReference type="EMBL" id="JAAMPC010000010">
    <property type="protein sequence ID" value="KAG2286696.1"/>
    <property type="molecule type" value="Genomic_DNA"/>
</dbReference>
<protein>
    <submittedName>
        <fullName evidence="1">Uncharacterized protein</fullName>
    </submittedName>
</protein>
<dbReference type="OrthoDB" id="1742963at2759"/>
<dbReference type="Proteomes" id="UP000886595">
    <property type="component" value="Unassembled WGS sequence"/>
</dbReference>
<accession>A0A8X7UR06</accession>
<evidence type="ECO:0000313" key="2">
    <source>
        <dbReference type="Proteomes" id="UP000886595"/>
    </source>
</evidence>
<name>A0A8X7UR06_BRACI</name>
<comment type="caution">
    <text evidence="1">The sequence shown here is derived from an EMBL/GenBank/DDBJ whole genome shotgun (WGS) entry which is preliminary data.</text>
</comment>
<dbReference type="AlphaFoldDB" id="A0A8X7UR06"/>
<proteinExistence type="predicted"/>
<evidence type="ECO:0000313" key="1">
    <source>
        <dbReference type="EMBL" id="KAG2286696.1"/>
    </source>
</evidence>
<reference evidence="1 2" key="1">
    <citation type="submission" date="2020-02" db="EMBL/GenBank/DDBJ databases">
        <authorList>
            <person name="Ma Q."/>
            <person name="Huang Y."/>
            <person name="Song X."/>
            <person name="Pei D."/>
        </authorList>
    </citation>
    <scope>NUCLEOTIDE SEQUENCE [LARGE SCALE GENOMIC DNA]</scope>
    <source>
        <strain evidence="1">Sxm20200214</strain>
        <tissue evidence="1">Leaf</tissue>
    </source>
</reference>